<evidence type="ECO:0000256" key="2">
    <source>
        <dbReference type="SAM" id="SignalP"/>
    </source>
</evidence>
<proteinExistence type="predicted"/>
<dbReference type="PANTHER" id="PTHR48267">
    <property type="entry name" value="CUPREDOXIN SUPERFAMILY PROTEIN"/>
    <property type="match status" value="1"/>
</dbReference>
<feature type="domain" description="Plastocyanin-like" evidence="3">
    <location>
        <begin position="793"/>
        <end position="891"/>
    </location>
</feature>
<dbReference type="CDD" id="cd13844">
    <property type="entry name" value="CuRO_1_BOD_CotA_like"/>
    <property type="match status" value="1"/>
</dbReference>
<dbReference type="SUPFAM" id="SSF49503">
    <property type="entry name" value="Cupredoxins"/>
    <property type="match status" value="3"/>
</dbReference>
<feature type="compositionally biased region" description="Low complexity" evidence="1">
    <location>
        <begin position="31"/>
        <end position="41"/>
    </location>
</feature>
<feature type="compositionally biased region" description="Basic residues" evidence="1">
    <location>
        <begin position="74"/>
        <end position="93"/>
    </location>
</feature>
<dbReference type="InterPro" id="IPR008972">
    <property type="entry name" value="Cupredoxin"/>
</dbReference>
<dbReference type="GO" id="GO:0005507">
    <property type="term" value="F:copper ion binding"/>
    <property type="evidence" value="ECO:0007669"/>
    <property type="project" value="InterPro"/>
</dbReference>
<dbReference type="GO" id="GO:0016491">
    <property type="term" value="F:oxidoreductase activity"/>
    <property type="evidence" value="ECO:0007669"/>
    <property type="project" value="InterPro"/>
</dbReference>
<reference evidence="4" key="1">
    <citation type="submission" date="2021-01" db="EMBL/GenBank/DDBJ databases">
        <authorList>
            <person name="Corre E."/>
            <person name="Pelletier E."/>
            <person name="Niang G."/>
            <person name="Scheremetjew M."/>
            <person name="Finn R."/>
            <person name="Kale V."/>
            <person name="Holt S."/>
            <person name="Cochrane G."/>
            <person name="Meng A."/>
            <person name="Brown T."/>
            <person name="Cohen L."/>
        </authorList>
    </citation>
    <scope>NUCLEOTIDE SEQUENCE</scope>
    <source>
        <strain evidence="4">CCMP3105</strain>
    </source>
</reference>
<feature type="compositionally biased region" description="Basic and acidic residues" evidence="1">
    <location>
        <begin position="42"/>
        <end position="52"/>
    </location>
</feature>
<dbReference type="InterPro" id="IPR011706">
    <property type="entry name" value="Cu-oxidase_C"/>
</dbReference>
<protein>
    <recommendedName>
        <fullName evidence="3">Plastocyanin-like domain-containing protein</fullName>
    </recommendedName>
</protein>
<feature type="chain" id="PRO_5031463176" description="Plastocyanin-like domain-containing protein" evidence="2">
    <location>
        <begin position="24"/>
        <end position="907"/>
    </location>
</feature>
<dbReference type="InterPro" id="IPR045087">
    <property type="entry name" value="Cu-oxidase_fam"/>
</dbReference>
<feature type="signal peptide" evidence="2">
    <location>
        <begin position="1"/>
        <end position="23"/>
    </location>
</feature>
<evidence type="ECO:0000313" key="4">
    <source>
        <dbReference type="EMBL" id="CAE4582267.1"/>
    </source>
</evidence>
<feature type="region of interest" description="Disordered" evidence="1">
    <location>
        <begin position="703"/>
        <end position="748"/>
    </location>
</feature>
<organism evidence="4">
    <name type="scientific">Alexandrium monilatum</name>
    <dbReference type="NCBI Taxonomy" id="311494"/>
    <lineage>
        <taxon>Eukaryota</taxon>
        <taxon>Sar</taxon>
        <taxon>Alveolata</taxon>
        <taxon>Dinophyceae</taxon>
        <taxon>Gonyaulacales</taxon>
        <taxon>Pyrocystaceae</taxon>
        <taxon>Alexandrium</taxon>
    </lineage>
</organism>
<evidence type="ECO:0000259" key="3">
    <source>
        <dbReference type="Pfam" id="PF07731"/>
    </source>
</evidence>
<dbReference type="CDD" id="cd13868">
    <property type="entry name" value="CuRO_2_CotA_like"/>
    <property type="match status" value="1"/>
</dbReference>
<feature type="compositionally biased region" description="Basic residues" evidence="1">
    <location>
        <begin position="733"/>
        <end position="746"/>
    </location>
</feature>
<dbReference type="Pfam" id="PF07731">
    <property type="entry name" value="Cu-oxidase_2"/>
    <property type="match status" value="1"/>
</dbReference>
<feature type="region of interest" description="Disordered" evidence="1">
    <location>
        <begin position="31"/>
        <end position="104"/>
    </location>
</feature>
<dbReference type="Gene3D" id="2.60.40.420">
    <property type="entry name" value="Cupredoxins - blue copper proteins"/>
    <property type="match status" value="3"/>
</dbReference>
<evidence type="ECO:0000256" key="1">
    <source>
        <dbReference type="SAM" id="MobiDB-lite"/>
    </source>
</evidence>
<keyword evidence="2" id="KW-0732">Signal</keyword>
<dbReference type="EMBL" id="HBNR01028989">
    <property type="protein sequence ID" value="CAE4582267.1"/>
    <property type="molecule type" value="Transcribed_RNA"/>
</dbReference>
<gene>
    <name evidence="4" type="ORF">AMON00008_LOCUS19736</name>
</gene>
<dbReference type="PANTHER" id="PTHR48267:SF1">
    <property type="entry name" value="BILIRUBIN OXIDASE"/>
    <property type="match status" value="1"/>
</dbReference>
<accession>A0A7S4VG53</accession>
<feature type="compositionally biased region" description="Polar residues" evidence="1">
    <location>
        <begin position="54"/>
        <end position="64"/>
    </location>
</feature>
<name>A0A7S4VG53_9DINO</name>
<feature type="compositionally biased region" description="Pro residues" evidence="1">
    <location>
        <begin position="722"/>
        <end position="732"/>
    </location>
</feature>
<sequence>MGSAVAWNWRLLCLACWACCCHCHRGEGAPGAPGAAQSGDASRVEGSSKEEETSSLLQQASQRPWSEPEGKAGAPRRGRGGCHRAKRRHHRSRPQQPTLDAKSIPKYVTPLVIPPVMRRSESQGRKHSKSCPEYEIALRQIEQQILPGNHWNSFVWGILDELLPADKVFNSTTVWSYGPLTDPRPDSSDLPGGAPGLAPAGNSQFNYPAYTIENIKDVRTKVSWFNHLVKDPWRCRWDYPVGEACKFIEHLLPIDQSLHWANPKGLTCRDADREQDCRPVDLQNPKLAQPYRGPVPMVVHVHGGHTDAHSDGYPEAWWMPAASNLAGFAQTGSLVNKFGRLTNTRPGEARFEYRNDQRSATLWFHDHTLGMTRNNVYAGPAGFWLVREKNLGETGLLWGRLPGPPPRPGEKLEQVNLPAERLKYCEIPIVIQDRSFNKDGSLFYPRDRAFFEDVSPEDLRIPLTGNASAPSDVPSIWNPEAFFDVMVVNGNSWPVLPVTRSLYRFRLLNGCGSRFLNLAFCVVDSRTAPCEMDGNGKPVREVEIYQIGSDQGLLPKVVQVSTGYKTALRGDGSCPTMDWEKTPALSPREALLLGPAERADVIVDFGKFPPGTIIRMVNTGPDAPFGGFGDDFEMADPETTGQVMQFQVIGEKSRCWRGATPPWQLKLGSVGELGPVDKARDLALLEEESKLICAKEEGDAIVWDPTVEPDLDNPGTCKPKPVEPPAHGPAPRPRPRRPIRRRHARGPRYAGSALQTLQASPPVPFGPTAVLMGVRGSTAQPLSRLWVDPITERPKLGTTEIWDFWNWSEDSHPIHIHLVAFRVIGRISFSREGPKLLEHLPNVPTEDGWKDTVIAYPNQVTRVAATYDLPGLYVMHCHILEHEDNEMMRPYCIVGKDGKAPGCGAVP</sequence>
<dbReference type="AlphaFoldDB" id="A0A7S4VG53"/>